<comment type="subcellular location">
    <subcellularLocation>
        <location evidence="1">Membrane</location>
        <topology evidence="1">Multi-pass membrane protein</topology>
    </subcellularLocation>
</comment>
<feature type="transmembrane region" description="Helical" evidence="6">
    <location>
        <begin position="62"/>
        <end position="79"/>
    </location>
</feature>
<accession>A0A7S0UNN4</accession>
<feature type="transmembrane region" description="Helical" evidence="6">
    <location>
        <begin position="6"/>
        <end position="24"/>
    </location>
</feature>
<keyword evidence="2 6" id="KW-0812">Transmembrane</keyword>
<evidence type="ECO:0000256" key="1">
    <source>
        <dbReference type="ARBA" id="ARBA00004141"/>
    </source>
</evidence>
<dbReference type="GO" id="GO:0016020">
    <property type="term" value="C:membrane"/>
    <property type="evidence" value="ECO:0007669"/>
    <property type="project" value="UniProtKB-SubCell"/>
</dbReference>
<feature type="compositionally biased region" description="Low complexity" evidence="5">
    <location>
        <begin position="260"/>
        <end position="275"/>
    </location>
</feature>
<feature type="transmembrane region" description="Helical" evidence="6">
    <location>
        <begin position="479"/>
        <end position="496"/>
    </location>
</feature>
<dbReference type="GO" id="GO:0005783">
    <property type="term" value="C:endoplasmic reticulum"/>
    <property type="evidence" value="ECO:0007669"/>
    <property type="project" value="TreeGrafter"/>
</dbReference>
<keyword evidence="3 6" id="KW-1133">Transmembrane helix</keyword>
<proteinExistence type="predicted"/>
<feature type="region of interest" description="Disordered" evidence="5">
    <location>
        <begin position="228"/>
        <end position="275"/>
    </location>
</feature>
<feature type="region of interest" description="Disordered" evidence="5">
    <location>
        <begin position="627"/>
        <end position="700"/>
    </location>
</feature>
<evidence type="ECO:0000256" key="2">
    <source>
        <dbReference type="ARBA" id="ARBA00022692"/>
    </source>
</evidence>
<dbReference type="EMBL" id="HBFM01006618">
    <property type="protein sequence ID" value="CAD8767665.1"/>
    <property type="molecule type" value="Transcribed_RNA"/>
</dbReference>
<feature type="transmembrane region" description="Helical" evidence="6">
    <location>
        <begin position="502"/>
        <end position="519"/>
    </location>
</feature>
<dbReference type="AlphaFoldDB" id="A0A7S0UNN4"/>
<feature type="compositionally biased region" description="Basic and acidic residues" evidence="5">
    <location>
        <begin position="228"/>
        <end position="238"/>
    </location>
</feature>
<reference evidence="7" key="1">
    <citation type="submission" date="2021-01" db="EMBL/GenBank/DDBJ databases">
        <authorList>
            <person name="Corre E."/>
            <person name="Pelletier E."/>
            <person name="Niang G."/>
            <person name="Scheremetjew M."/>
            <person name="Finn R."/>
            <person name="Kale V."/>
            <person name="Holt S."/>
            <person name="Cochrane G."/>
            <person name="Meng A."/>
            <person name="Brown T."/>
            <person name="Cohen L."/>
        </authorList>
    </citation>
    <scope>NUCLEOTIDE SEQUENCE</scope>
    <source>
        <strain evidence="7">SAG 63-3</strain>
    </source>
</reference>
<feature type="compositionally biased region" description="Polar residues" evidence="5">
    <location>
        <begin position="248"/>
        <end position="259"/>
    </location>
</feature>
<feature type="transmembrane region" description="Helical" evidence="6">
    <location>
        <begin position="598"/>
        <end position="616"/>
    </location>
</feature>
<dbReference type="GO" id="GO:0019432">
    <property type="term" value="P:triglyceride biosynthetic process"/>
    <property type="evidence" value="ECO:0007669"/>
    <property type="project" value="UniProtKB-ARBA"/>
</dbReference>
<feature type="transmembrane region" description="Helical" evidence="6">
    <location>
        <begin position="556"/>
        <end position="578"/>
    </location>
</feature>
<organism evidence="7">
    <name type="scientific">Polytomella parva</name>
    <dbReference type="NCBI Taxonomy" id="51329"/>
    <lineage>
        <taxon>Eukaryota</taxon>
        <taxon>Viridiplantae</taxon>
        <taxon>Chlorophyta</taxon>
        <taxon>core chlorophytes</taxon>
        <taxon>Chlorophyceae</taxon>
        <taxon>CS clade</taxon>
        <taxon>Chlamydomonadales</taxon>
        <taxon>Chlamydomonadaceae</taxon>
        <taxon>Polytomella</taxon>
    </lineage>
</organism>
<feature type="transmembrane region" description="Helical" evidence="6">
    <location>
        <begin position="403"/>
        <end position="422"/>
    </location>
</feature>
<name>A0A7S0UNN4_9CHLO</name>
<protein>
    <submittedName>
        <fullName evidence="7">Uncharacterized protein</fullName>
    </submittedName>
</protein>
<gene>
    <name evidence="7" type="ORF">PPAR00522_LOCUS4061</name>
</gene>
<evidence type="ECO:0000256" key="4">
    <source>
        <dbReference type="ARBA" id="ARBA00023136"/>
    </source>
</evidence>
<dbReference type="InterPro" id="IPR004299">
    <property type="entry name" value="MBOAT_fam"/>
</dbReference>
<feature type="transmembrane region" description="Helical" evidence="6">
    <location>
        <begin position="91"/>
        <end position="116"/>
    </location>
</feature>
<evidence type="ECO:0000256" key="6">
    <source>
        <dbReference type="SAM" id="Phobius"/>
    </source>
</evidence>
<sequence length="700" mass="79059">MKFDTLLFLAIVTYAQVVILVEGIRFSKQLSSSLSIRGIYPSFFGFKNDLSDPQWREFRSSLPLLTGAMATFVLLSKWVTQSYGFLGRRRYQVAVGMIFIGVLHGAHSLIVLLLALGGYHLARFAASASTLTRTPIRAAGSTHEHKCNRFRYFFRWPRSVWLVWLLDCGFVLWARSLQGTPFTRLSPSLGFLDQHAGLLRWHVGVNFLLLRVLSYSLDIQRVTCRVETEVGGGEDRSDPATGGKLNRQDLNAVSDDTVTSDNGISSNNNGISHSMNSNNGANHVHMTTECDVANADDISLMAYLSYVLYPPLYIAGPITCFSDFLTSQKKSESSLSPPSSTHTPSPAAAATLLPYLLRLLLQLALLEVTTHLLHFNAVCRWRLLPYLEAHSTTSLAPLQPRPIDYAAAAYWVVVFMWLKFSVMWRFFRFFSLCDGTNCPENLPRCVMHNYDVEGFWRHWHVSFNRWLVRYLYIPLGGRNHKILLAWIVFLFVALWHEIEIQLVGWAVITVLAFTPELAVKKWVGSWLRRRRLDKKEKEKEKEKESWSWRKERGLRYLFGIGGTINAVLLFAANMVGFVAGVDGIGAFVEKILHQSPWFTVKVLVVLFSAIQLLFSIEDLQMGLSSEAVDQEGEGRGAGEEKRSAEKGSAEEGRGEREGEGKGESGEGKEPCNIEAKEKEKRRRSEENNRKGEKDDEGKTK</sequence>
<dbReference type="Pfam" id="PF03062">
    <property type="entry name" value="MBOAT"/>
    <property type="match status" value="1"/>
</dbReference>
<feature type="compositionally biased region" description="Basic and acidic residues" evidence="5">
    <location>
        <begin position="632"/>
        <end position="700"/>
    </location>
</feature>
<dbReference type="GO" id="GO:0016746">
    <property type="term" value="F:acyltransferase activity"/>
    <property type="evidence" value="ECO:0007669"/>
    <property type="project" value="TreeGrafter"/>
</dbReference>
<keyword evidence="4 6" id="KW-0472">Membrane</keyword>
<dbReference type="PANTHER" id="PTHR13285">
    <property type="entry name" value="ACYLTRANSFERASE"/>
    <property type="match status" value="1"/>
</dbReference>
<evidence type="ECO:0000256" key="5">
    <source>
        <dbReference type="SAM" id="MobiDB-lite"/>
    </source>
</evidence>
<evidence type="ECO:0000256" key="3">
    <source>
        <dbReference type="ARBA" id="ARBA00022989"/>
    </source>
</evidence>
<dbReference type="InterPro" id="IPR051085">
    <property type="entry name" value="MB_O-acyltransferase"/>
</dbReference>
<dbReference type="PANTHER" id="PTHR13285:SF18">
    <property type="entry name" value="PROTEIN-CYSTEINE N-PALMITOYLTRANSFERASE RASP"/>
    <property type="match status" value="1"/>
</dbReference>
<evidence type="ECO:0000313" key="7">
    <source>
        <dbReference type="EMBL" id="CAD8767665.1"/>
    </source>
</evidence>